<keyword evidence="2" id="KW-1185">Reference proteome</keyword>
<dbReference type="STRING" id="1150600.ADIARSV_1538"/>
<name>R9GTX6_9SPHI</name>
<dbReference type="RefSeq" id="WP_016194774.1">
    <property type="nucleotide sequence ID" value="NZ_AQPN01000058.1"/>
</dbReference>
<dbReference type="OrthoDB" id="796988at2"/>
<proteinExistence type="predicted"/>
<dbReference type="PROSITE" id="PS51257">
    <property type="entry name" value="PROKAR_LIPOPROTEIN"/>
    <property type="match status" value="1"/>
</dbReference>
<dbReference type="AlphaFoldDB" id="R9GTX6"/>
<evidence type="ECO:0000313" key="1">
    <source>
        <dbReference type="EMBL" id="EOR95307.1"/>
    </source>
</evidence>
<gene>
    <name evidence="1" type="ORF">ADIARSV_1538</name>
</gene>
<evidence type="ECO:0008006" key="3">
    <source>
        <dbReference type="Google" id="ProtNLM"/>
    </source>
</evidence>
<reference evidence="1 2" key="1">
    <citation type="journal article" date="2013" name="Genome Announc.">
        <title>Draft Genome Sequence of Arcticibacter svalbardensis Strain MN12-7T, a Member of the Family Sphingobacteriaceae Isolated from an Arctic Soil Sample.</title>
        <authorList>
            <person name="Shivaji S."/>
            <person name="Ara S."/>
            <person name="Prasad S."/>
            <person name="Manasa B.P."/>
            <person name="Begum Z."/>
            <person name="Singh A."/>
            <person name="Kumar Pinnaka A."/>
        </authorList>
    </citation>
    <scope>NUCLEOTIDE SEQUENCE [LARGE SCALE GENOMIC DNA]</scope>
    <source>
        <strain evidence="1 2">MN12-7</strain>
    </source>
</reference>
<comment type="caution">
    <text evidence="1">The sequence shown here is derived from an EMBL/GenBank/DDBJ whole genome shotgun (WGS) entry which is preliminary data.</text>
</comment>
<sequence length="177" mass="20329">MKKRPFKNILPLAFSILFLIGSCSKEKPDPIIEKPDPEPAVFYECPDGDKYKMLMDTIVIDGKGDLYRINSKIGDNSILFKYAQIPLGICAKAVDWYGNAKFSPVSALVKTEEGKTREMIWYLNGYFKNVILPEDIKRILTFTEGQKATFELTLLNFNEDVIQRIPLVIIYHEKFPK</sequence>
<protein>
    <recommendedName>
        <fullName evidence="3">Lipoprotein</fullName>
    </recommendedName>
</protein>
<evidence type="ECO:0000313" key="2">
    <source>
        <dbReference type="Proteomes" id="UP000014174"/>
    </source>
</evidence>
<dbReference type="Proteomes" id="UP000014174">
    <property type="component" value="Unassembled WGS sequence"/>
</dbReference>
<organism evidence="1 2">
    <name type="scientific">Arcticibacter svalbardensis MN12-7</name>
    <dbReference type="NCBI Taxonomy" id="1150600"/>
    <lineage>
        <taxon>Bacteria</taxon>
        <taxon>Pseudomonadati</taxon>
        <taxon>Bacteroidota</taxon>
        <taxon>Sphingobacteriia</taxon>
        <taxon>Sphingobacteriales</taxon>
        <taxon>Sphingobacteriaceae</taxon>
        <taxon>Arcticibacter</taxon>
    </lineage>
</organism>
<dbReference type="EMBL" id="AQPN01000058">
    <property type="protein sequence ID" value="EOR95307.1"/>
    <property type="molecule type" value="Genomic_DNA"/>
</dbReference>
<accession>R9GTX6</accession>